<evidence type="ECO:0000313" key="3">
    <source>
        <dbReference type="Proteomes" id="UP000187209"/>
    </source>
</evidence>
<accession>A0A1R2C638</accession>
<proteinExistence type="predicted"/>
<feature type="region of interest" description="Disordered" evidence="1">
    <location>
        <begin position="65"/>
        <end position="110"/>
    </location>
</feature>
<feature type="compositionally biased region" description="Basic residues" evidence="1">
    <location>
        <begin position="83"/>
        <end position="101"/>
    </location>
</feature>
<dbReference type="Proteomes" id="UP000187209">
    <property type="component" value="Unassembled WGS sequence"/>
</dbReference>
<protein>
    <submittedName>
        <fullName evidence="2">Uncharacterized protein</fullName>
    </submittedName>
</protein>
<evidence type="ECO:0000256" key="1">
    <source>
        <dbReference type="SAM" id="MobiDB-lite"/>
    </source>
</evidence>
<name>A0A1R2C638_9CILI</name>
<keyword evidence="3" id="KW-1185">Reference proteome</keyword>
<comment type="caution">
    <text evidence="2">The sequence shown here is derived from an EMBL/GenBank/DDBJ whole genome shotgun (WGS) entry which is preliminary data.</text>
</comment>
<dbReference type="AlphaFoldDB" id="A0A1R2C638"/>
<organism evidence="2 3">
    <name type="scientific">Stentor coeruleus</name>
    <dbReference type="NCBI Taxonomy" id="5963"/>
    <lineage>
        <taxon>Eukaryota</taxon>
        <taxon>Sar</taxon>
        <taxon>Alveolata</taxon>
        <taxon>Ciliophora</taxon>
        <taxon>Postciliodesmatophora</taxon>
        <taxon>Heterotrichea</taxon>
        <taxon>Heterotrichida</taxon>
        <taxon>Stentoridae</taxon>
        <taxon>Stentor</taxon>
    </lineage>
</organism>
<gene>
    <name evidence="2" type="ORF">SteCoe_14401</name>
</gene>
<reference evidence="2 3" key="1">
    <citation type="submission" date="2016-11" db="EMBL/GenBank/DDBJ databases">
        <title>The macronuclear genome of Stentor coeruleus: a giant cell with tiny introns.</title>
        <authorList>
            <person name="Slabodnick M."/>
            <person name="Ruby J.G."/>
            <person name="Reiff S.B."/>
            <person name="Swart E.C."/>
            <person name="Gosai S."/>
            <person name="Prabakaran S."/>
            <person name="Witkowska E."/>
            <person name="Larue G.E."/>
            <person name="Fisher S."/>
            <person name="Freeman R.M."/>
            <person name="Gunawardena J."/>
            <person name="Chu W."/>
            <person name="Stover N.A."/>
            <person name="Gregory B.D."/>
            <person name="Nowacki M."/>
            <person name="Derisi J."/>
            <person name="Roy S.W."/>
            <person name="Marshall W.F."/>
            <person name="Sood P."/>
        </authorList>
    </citation>
    <scope>NUCLEOTIDE SEQUENCE [LARGE SCALE GENOMIC DNA]</scope>
    <source>
        <strain evidence="2">WM001</strain>
    </source>
</reference>
<dbReference type="EMBL" id="MPUH01000268">
    <property type="protein sequence ID" value="OMJ84450.1"/>
    <property type="molecule type" value="Genomic_DNA"/>
</dbReference>
<evidence type="ECO:0000313" key="2">
    <source>
        <dbReference type="EMBL" id="OMJ84450.1"/>
    </source>
</evidence>
<sequence>MFIWISKFCCVTAESPKQSVEELKAQDNSMSECKMLYIPGNDNRLNIFGYNKNCDDMSILKSSPRFGGNTKSGTGGTEEVIKVKKTPKRKKSKQTKKKPKNFRSEFQVTI</sequence>